<organism evidence="2 3">
    <name type="scientific">Pelagicoccus mobilis</name>
    <dbReference type="NCBI Taxonomy" id="415221"/>
    <lineage>
        <taxon>Bacteria</taxon>
        <taxon>Pseudomonadati</taxon>
        <taxon>Verrucomicrobiota</taxon>
        <taxon>Opitutia</taxon>
        <taxon>Puniceicoccales</taxon>
        <taxon>Pelagicoccaceae</taxon>
        <taxon>Pelagicoccus</taxon>
    </lineage>
</organism>
<dbReference type="PROSITE" id="PS51257">
    <property type="entry name" value="PROKAR_LIPOPROTEIN"/>
    <property type="match status" value="1"/>
</dbReference>
<dbReference type="InterPro" id="IPR050312">
    <property type="entry name" value="IolE/XylAMocC-like"/>
</dbReference>
<dbReference type="InterPro" id="IPR036237">
    <property type="entry name" value="Xyl_isomerase-like_sf"/>
</dbReference>
<dbReference type="PANTHER" id="PTHR12110">
    <property type="entry name" value="HYDROXYPYRUVATE ISOMERASE"/>
    <property type="match status" value="1"/>
</dbReference>
<proteinExistence type="predicted"/>
<keyword evidence="2" id="KW-0413">Isomerase</keyword>
<sequence length="312" mass="34825">MAYQTRRKFIQSATGTLAACTLTPLANSKPNSTVTPLCTNQYPWDTFYRRSGKEFYSDLNQSIREIAESGAQSLEPNLESIEQVNTISRALEINGLEMRSIYVNSVLHEADQANASIEKALRIASEAQEKAGTKIVVTNPSPISWGGPENKTDKQLVTQAKALETLGKKLSQEGLTLAYHNHDSELRLGARELHHCLASTNPEYVKYCLDSHWVYRGCEDSNVALFDVVELYASRIVELHLRQSTNGVWDESFSTQGDVDYHRLLTTLQEKEISPLIVAEQAVEKQSPNTLDALSAHKITHANIRTQFAAFL</sequence>
<reference evidence="2" key="1">
    <citation type="submission" date="2021-01" db="EMBL/GenBank/DDBJ databases">
        <title>Modified the classification status of verrucomicrobia.</title>
        <authorList>
            <person name="Feng X."/>
        </authorList>
    </citation>
    <scope>NUCLEOTIDE SEQUENCE</scope>
    <source>
        <strain evidence="2">KCTC 13126</strain>
    </source>
</reference>
<dbReference type="EMBL" id="JAENIL010000028">
    <property type="protein sequence ID" value="MBK1878278.1"/>
    <property type="molecule type" value="Genomic_DNA"/>
</dbReference>
<dbReference type="Proteomes" id="UP000617628">
    <property type="component" value="Unassembled WGS sequence"/>
</dbReference>
<protein>
    <submittedName>
        <fullName evidence="2">Sugar phosphate isomerase/epimerase</fullName>
    </submittedName>
</protein>
<dbReference type="SUPFAM" id="SSF51658">
    <property type="entry name" value="Xylose isomerase-like"/>
    <property type="match status" value="1"/>
</dbReference>
<evidence type="ECO:0000313" key="3">
    <source>
        <dbReference type="Proteomes" id="UP000617628"/>
    </source>
</evidence>
<dbReference type="RefSeq" id="WP_200356491.1">
    <property type="nucleotide sequence ID" value="NZ_JAENIL010000028.1"/>
</dbReference>
<gene>
    <name evidence="2" type="ORF">JIN87_15465</name>
</gene>
<accession>A0A934RXR8</accession>
<dbReference type="Gene3D" id="3.20.20.150">
    <property type="entry name" value="Divalent-metal-dependent TIM barrel enzymes"/>
    <property type="match status" value="1"/>
</dbReference>
<dbReference type="PANTHER" id="PTHR12110:SF41">
    <property type="entry name" value="INOSOSE DEHYDRATASE"/>
    <property type="match status" value="1"/>
</dbReference>
<dbReference type="InterPro" id="IPR013022">
    <property type="entry name" value="Xyl_isomerase-like_TIM-brl"/>
</dbReference>
<evidence type="ECO:0000259" key="1">
    <source>
        <dbReference type="Pfam" id="PF01261"/>
    </source>
</evidence>
<dbReference type="Pfam" id="PF01261">
    <property type="entry name" value="AP_endonuc_2"/>
    <property type="match status" value="1"/>
</dbReference>
<evidence type="ECO:0000313" key="2">
    <source>
        <dbReference type="EMBL" id="MBK1878278.1"/>
    </source>
</evidence>
<keyword evidence="3" id="KW-1185">Reference proteome</keyword>
<name>A0A934RXR8_9BACT</name>
<comment type="caution">
    <text evidence="2">The sequence shown here is derived from an EMBL/GenBank/DDBJ whole genome shotgun (WGS) entry which is preliminary data.</text>
</comment>
<dbReference type="GO" id="GO:0016853">
    <property type="term" value="F:isomerase activity"/>
    <property type="evidence" value="ECO:0007669"/>
    <property type="project" value="UniProtKB-KW"/>
</dbReference>
<dbReference type="AlphaFoldDB" id="A0A934RXR8"/>
<feature type="domain" description="Xylose isomerase-like TIM barrel" evidence="1">
    <location>
        <begin position="64"/>
        <end position="285"/>
    </location>
</feature>